<name>A0AAJ5VWF6_9HYPH</name>
<dbReference type="Proteomes" id="UP001217476">
    <property type="component" value="Chromosome"/>
</dbReference>
<protein>
    <submittedName>
        <fullName evidence="1">Uncharacterized protein</fullName>
    </submittedName>
</protein>
<evidence type="ECO:0000313" key="1">
    <source>
        <dbReference type="EMBL" id="WEK04742.1"/>
    </source>
</evidence>
<accession>A0AAJ5VWF6</accession>
<sequence>MINEAPDDQMDLFNWVQAASPQSHVEQFVDLLLMPGARNSARPNGSLKFDVWFGEARLITNHRVPIYAACRALVELGIFGTARVFRSDGVLAMTVSIAKGAKLTVSETNGAPRVVKYVPFEKGSVAKR</sequence>
<dbReference type="EMBL" id="CP119312">
    <property type="protein sequence ID" value="WEK04742.1"/>
    <property type="molecule type" value="Genomic_DNA"/>
</dbReference>
<organism evidence="1 2">
    <name type="scientific">Candidatus Devosia phytovorans</name>
    <dbReference type="NCBI Taxonomy" id="3121372"/>
    <lineage>
        <taxon>Bacteria</taxon>
        <taxon>Pseudomonadati</taxon>
        <taxon>Pseudomonadota</taxon>
        <taxon>Alphaproteobacteria</taxon>
        <taxon>Hyphomicrobiales</taxon>
        <taxon>Devosiaceae</taxon>
        <taxon>Devosia</taxon>
    </lineage>
</organism>
<dbReference type="AlphaFoldDB" id="A0AAJ5VWF6"/>
<proteinExistence type="predicted"/>
<evidence type="ECO:0000313" key="2">
    <source>
        <dbReference type="Proteomes" id="UP001217476"/>
    </source>
</evidence>
<reference evidence="1" key="1">
    <citation type="submission" date="2023-03" db="EMBL/GenBank/DDBJ databases">
        <title>Andean soil-derived lignocellulolytic bacterial consortium as a source of novel taxa and putative plastic-active enzymes.</title>
        <authorList>
            <person name="Diaz-Garcia L."/>
            <person name="Chuvochina M."/>
            <person name="Feuerriegel G."/>
            <person name="Bunk B."/>
            <person name="Sproer C."/>
            <person name="Streit W.R."/>
            <person name="Rodriguez L.M."/>
            <person name="Overmann J."/>
            <person name="Jimenez D.J."/>
        </authorList>
    </citation>
    <scope>NUCLEOTIDE SEQUENCE</scope>
    <source>
        <strain evidence="1">MAG 4196</strain>
    </source>
</reference>
<gene>
    <name evidence="1" type="ORF">P0Y65_00335</name>
</gene>